<keyword evidence="5" id="KW-0511">Multifunctional enzyme</keyword>
<dbReference type="SUPFAM" id="SSF53901">
    <property type="entry name" value="Thiolase-like"/>
    <property type="match status" value="1"/>
</dbReference>
<dbReference type="InterPro" id="IPR009081">
    <property type="entry name" value="PP-bd_ACP"/>
</dbReference>
<evidence type="ECO:0000256" key="3">
    <source>
        <dbReference type="ARBA" id="ARBA00022679"/>
    </source>
</evidence>
<dbReference type="PROSITE" id="PS00606">
    <property type="entry name" value="KS3_1"/>
    <property type="match status" value="1"/>
</dbReference>
<dbReference type="SUPFAM" id="SSF52151">
    <property type="entry name" value="FabD/lysophospholipase-like"/>
    <property type="match status" value="1"/>
</dbReference>
<dbReference type="InterPro" id="IPR029058">
    <property type="entry name" value="AB_hydrolase_fold"/>
</dbReference>
<evidence type="ECO:0000256" key="1">
    <source>
        <dbReference type="ARBA" id="ARBA00022450"/>
    </source>
</evidence>
<evidence type="ECO:0000256" key="7">
    <source>
        <dbReference type="SAM" id="MobiDB-lite"/>
    </source>
</evidence>
<dbReference type="GO" id="GO:0016746">
    <property type="term" value="F:acyltransferase activity"/>
    <property type="evidence" value="ECO:0007669"/>
    <property type="project" value="UniProtKB-KW"/>
</dbReference>
<dbReference type="Gene3D" id="3.40.47.10">
    <property type="match status" value="1"/>
</dbReference>
<dbReference type="Pfam" id="PF16197">
    <property type="entry name" value="KAsynt_C_assoc"/>
    <property type="match status" value="1"/>
</dbReference>
<accession>A0ABS1NQK9</accession>
<dbReference type="SMART" id="SM00823">
    <property type="entry name" value="PKS_PP"/>
    <property type="match status" value="1"/>
</dbReference>
<dbReference type="InterPro" id="IPR001227">
    <property type="entry name" value="Ac_transferase_dom_sf"/>
</dbReference>
<dbReference type="Pfam" id="PF00975">
    <property type="entry name" value="Thioesterase"/>
    <property type="match status" value="1"/>
</dbReference>
<dbReference type="InterPro" id="IPR020802">
    <property type="entry name" value="TesA-like"/>
</dbReference>
<keyword evidence="6 10" id="KW-0012">Acyltransferase</keyword>
<keyword evidence="4" id="KW-0045">Antibiotic biosynthesis</keyword>
<dbReference type="InterPro" id="IPR020806">
    <property type="entry name" value="PKS_PP-bd"/>
</dbReference>
<organism evidence="10 11">
    <name type="scientific">Streptomyces coffeae</name>
    <dbReference type="NCBI Taxonomy" id="621382"/>
    <lineage>
        <taxon>Bacteria</taxon>
        <taxon>Bacillati</taxon>
        <taxon>Actinomycetota</taxon>
        <taxon>Actinomycetes</taxon>
        <taxon>Kitasatosporales</taxon>
        <taxon>Streptomycetaceae</taxon>
        <taxon>Streptomyces</taxon>
    </lineage>
</organism>
<keyword evidence="1" id="KW-0596">Phosphopantetheine</keyword>
<dbReference type="Gene3D" id="1.10.1200.10">
    <property type="entry name" value="ACP-like"/>
    <property type="match status" value="1"/>
</dbReference>
<dbReference type="Pfam" id="PF00698">
    <property type="entry name" value="Acyl_transf_1"/>
    <property type="match status" value="1"/>
</dbReference>
<dbReference type="PROSITE" id="PS52004">
    <property type="entry name" value="KS3_2"/>
    <property type="match status" value="1"/>
</dbReference>
<keyword evidence="3" id="KW-0808">Transferase</keyword>
<dbReference type="PANTHER" id="PTHR43775:SF51">
    <property type="entry name" value="INACTIVE PHENOLPHTHIOCEROL SYNTHESIS POLYKETIDE SYNTHASE TYPE I PKS1-RELATED"/>
    <property type="match status" value="1"/>
</dbReference>
<dbReference type="CDD" id="cd00833">
    <property type="entry name" value="PKS"/>
    <property type="match status" value="1"/>
</dbReference>
<dbReference type="Pfam" id="PF00109">
    <property type="entry name" value="ketoacyl-synt"/>
    <property type="match status" value="1"/>
</dbReference>
<feature type="compositionally biased region" description="Low complexity" evidence="7">
    <location>
        <begin position="1063"/>
        <end position="1081"/>
    </location>
</feature>
<evidence type="ECO:0000256" key="4">
    <source>
        <dbReference type="ARBA" id="ARBA00023194"/>
    </source>
</evidence>
<dbReference type="Gene3D" id="3.30.70.3290">
    <property type="match status" value="1"/>
</dbReference>
<dbReference type="SMART" id="SM00827">
    <property type="entry name" value="PKS_AT"/>
    <property type="match status" value="1"/>
</dbReference>
<dbReference type="SUPFAM" id="SSF47336">
    <property type="entry name" value="ACP-like"/>
    <property type="match status" value="1"/>
</dbReference>
<dbReference type="InterPro" id="IPR001031">
    <property type="entry name" value="Thioesterase"/>
</dbReference>
<dbReference type="PANTHER" id="PTHR43775">
    <property type="entry name" value="FATTY ACID SYNTHASE"/>
    <property type="match status" value="1"/>
</dbReference>
<dbReference type="SMART" id="SM00825">
    <property type="entry name" value="PKS_KS"/>
    <property type="match status" value="1"/>
</dbReference>
<dbReference type="InterPro" id="IPR032821">
    <property type="entry name" value="PKS_assoc"/>
</dbReference>
<feature type="region of interest" description="Disordered" evidence="7">
    <location>
        <begin position="1059"/>
        <end position="1081"/>
    </location>
</feature>
<dbReference type="InterPro" id="IPR016039">
    <property type="entry name" value="Thiolase-like"/>
</dbReference>
<dbReference type="SUPFAM" id="SSF53474">
    <property type="entry name" value="alpha/beta-Hydrolases"/>
    <property type="match status" value="1"/>
</dbReference>
<evidence type="ECO:0000256" key="5">
    <source>
        <dbReference type="ARBA" id="ARBA00023268"/>
    </source>
</evidence>
<evidence type="ECO:0000259" key="8">
    <source>
        <dbReference type="PROSITE" id="PS50075"/>
    </source>
</evidence>
<dbReference type="InterPro" id="IPR014030">
    <property type="entry name" value="Ketoacyl_synth_N"/>
</dbReference>
<dbReference type="InterPro" id="IPR020841">
    <property type="entry name" value="PKS_Beta-ketoAc_synthase_dom"/>
</dbReference>
<evidence type="ECO:0000256" key="6">
    <source>
        <dbReference type="ARBA" id="ARBA00023315"/>
    </source>
</evidence>
<dbReference type="Pfam" id="PF02801">
    <property type="entry name" value="Ketoacyl-synt_C"/>
    <property type="match status" value="1"/>
</dbReference>
<keyword evidence="11" id="KW-1185">Reference proteome</keyword>
<dbReference type="RefSeq" id="WP_201882745.1">
    <property type="nucleotide sequence ID" value="NZ_JAERRF010000044.1"/>
</dbReference>
<dbReference type="InterPro" id="IPR018201">
    <property type="entry name" value="Ketoacyl_synth_AS"/>
</dbReference>
<dbReference type="Proteomes" id="UP000634229">
    <property type="component" value="Unassembled WGS sequence"/>
</dbReference>
<gene>
    <name evidence="10" type="ORF">JK363_38345</name>
</gene>
<dbReference type="InterPro" id="IPR050091">
    <property type="entry name" value="PKS_NRPS_Biosynth_Enz"/>
</dbReference>
<dbReference type="InterPro" id="IPR036736">
    <property type="entry name" value="ACP-like_sf"/>
</dbReference>
<protein>
    <submittedName>
        <fullName evidence="10">Acyltransferase domain-containing protein</fullName>
    </submittedName>
</protein>
<dbReference type="PROSITE" id="PS50075">
    <property type="entry name" value="CARRIER"/>
    <property type="match status" value="1"/>
</dbReference>
<evidence type="ECO:0000256" key="2">
    <source>
        <dbReference type="ARBA" id="ARBA00022553"/>
    </source>
</evidence>
<evidence type="ECO:0000313" key="10">
    <source>
        <dbReference type="EMBL" id="MBL1102379.1"/>
    </source>
</evidence>
<dbReference type="SUPFAM" id="SSF55048">
    <property type="entry name" value="Probable ACP-binding domain of malonyl-CoA ACP transacylase"/>
    <property type="match status" value="1"/>
</dbReference>
<evidence type="ECO:0000259" key="9">
    <source>
        <dbReference type="PROSITE" id="PS52004"/>
    </source>
</evidence>
<feature type="domain" description="Ketosynthase family 3 (KS3)" evidence="9">
    <location>
        <begin position="34"/>
        <end position="461"/>
    </location>
</feature>
<dbReference type="InterPro" id="IPR016035">
    <property type="entry name" value="Acyl_Trfase/lysoPLipase"/>
</dbReference>
<dbReference type="InterPro" id="IPR014043">
    <property type="entry name" value="Acyl_transferase_dom"/>
</dbReference>
<dbReference type="EMBL" id="JAERRF010000044">
    <property type="protein sequence ID" value="MBL1102379.1"/>
    <property type="molecule type" value="Genomic_DNA"/>
</dbReference>
<dbReference type="Pfam" id="PF00550">
    <property type="entry name" value="PP-binding"/>
    <property type="match status" value="1"/>
</dbReference>
<keyword evidence="2" id="KW-0597">Phosphoprotein</keyword>
<sequence>MDNNEHKLRSYLNLVTADLVRARKRSEELERRVGEPIAIVGMACRYPGGVRSPEDLWELAITGRDAITPFPRDRGWDLDSLYDPDANHPGTSYTQQGGFLTDVADFDAQFWGISPREATAMDPQQRLLLETSWQALERARIDPHSLHGSETGVFVGPSVTDYAALLARYPTGFEGLLLGGLAGAIISGRISYLLGLEGPAVTLDTGCSSSLTALHLAAGALRAGDCSLALVGGVSVLATPGSFVEFSTQRGLAPDGRCKSFGDAADGTSWAEGVGMVVVERLSDARRHRHPVLAVLRGSAINQDGASNGLTAPSGPSQQRVIRRALAAAGLKSSDIDAVEAHGTGTTLGDPIEAQALLATYGRDRQPGRPLFLGSLKSNLGHSQSAAGVGGLIKTVMSLRHGMLAPTLHADPPSTEVDWTAGDVELLQELRSWPETEDRPRRAAVSAFGIGGTNAHVILEAVPEEDAGREGDGVAHRTLAAVPWLVSGRTVAAMRAQAARLATFLTNRAEPADLTDVGYSLATTRAALNNRGVVVAADRDDLLAGLSALAGGTPHAAVTTGTTARGRLAFLFTGQGAQKLGMGRELYAEHPVFAEAFDAVCAHLDGPLGRSLRDLTFAEDDPLGLLDRTGFAQPALFAVETALFRLVESWGVRPDFVAGHSIGEVTAAHVAGILSLEDACALVAARARLMQSMSPGGAMVAVRAAEEDILPMLDQLTGLVSVAAVNGPTSVVLSGDEKTLTTLMARLTDKGLHPRELRVSHAFHSPRIDPILADFRSAIESISYAAPRIPIVPLAPGEADRGERMRSADYWVAQARAAVRFHDGVVRLSEAGVTTYLELGPGGVLAALGQDCLPPAGPGVPERAFVPTLRQGRAEPAALLDAVAALFVRGVPVDWRAVYAGTGAAQLDLPTYAFQRRRYWLVDHLPAGASLLADQGVVGGTGAPLPDAVTAETVTEIPSVRGKMADRPRQEWAGILLAEVREQVARLMGYDALEDVNPQRGFAELGFDSLTAAWLIERLRAVTGLELSRTLVIDWPTPHAVATHLADCFAALEDLETPPAAPAPAAAPARPTPAGAGRATPPTTDPLPVLFAQACAQNQVKDGLELLAVAARMRVGTGSPKMREPVSFSQGFAGPTLVCIPSVMAPSNVYQYARMADTLRTTHNMAVLPLTGYADHESLPPTRTDLVAAVAETVLSNVTGPYVLVGYSSGGWIAHAAAARLKDLNTAPESLVLLDSHLPGSTGLAEIQVDLLGDAYAEWTATQPLRGAELTAMAHHLQLFDDWVPTDIGGVSTLLLRATERMGGQPRTGEHWQAHWGPDHDAIDVPGTHLSMIDEHAASTASAISGWLARRPAHP</sequence>
<proteinExistence type="predicted"/>
<dbReference type="SMART" id="SM00824">
    <property type="entry name" value="PKS_TE"/>
    <property type="match status" value="1"/>
</dbReference>
<evidence type="ECO:0000313" key="11">
    <source>
        <dbReference type="Proteomes" id="UP000634229"/>
    </source>
</evidence>
<reference evidence="10 11" key="1">
    <citation type="submission" date="2021-01" db="EMBL/GenBank/DDBJ databases">
        <title>WGS of actinomycetes isolated from Thailand.</title>
        <authorList>
            <person name="Thawai C."/>
        </authorList>
    </citation>
    <scope>NUCLEOTIDE SEQUENCE [LARGE SCALE GENOMIC DNA]</scope>
    <source>
        <strain evidence="10 11">CA1R205</strain>
    </source>
</reference>
<name>A0ABS1NQK9_9ACTN</name>
<feature type="domain" description="Carrier" evidence="8">
    <location>
        <begin position="974"/>
        <end position="1049"/>
    </location>
</feature>
<dbReference type="Gene3D" id="3.40.366.10">
    <property type="entry name" value="Malonyl-Coenzyme A Acyl Carrier Protein, domain 2"/>
    <property type="match status" value="1"/>
</dbReference>
<dbReference type="Gene3D" id="3.40.50.1820">
    <property type="entry name" value="alpha/beta hydrolase"/>
    <property type="match status" value="1"/>
</dbReference>
<dbReference type="InterPro" id="IPR016036">
    <property type="entry name" value="Malonyl_transacylase_ACP-bd"/>
</dbReference>
<comment type="caution">
    <text evidence="10">The sequence shown here is derived from an EMBL/GenBank/DDBJ whole genome shotgun (WGS) entry which is preliminary data.</text>
</comment>
<dbReference type="InterPro" id="IPR014031">
    <property type="entry name" value="Ketoacyl_synth_C"/>
</dbReference>